<evidence type="ECO:0000313" key="1">
    <source>
        <dbReference type="EMBL" id="KAJ5094720.1"/>
    </source>
</evidence>
<proteinExistence type="predicted"/>
<dbReference type="EMBL" id="JAPQKH010000006">
    <property type="protein sequence ID" value="KAJ5094720.1"/>
    <property type="molecule type" value="Genomic_DNA"/>
</dbReference>
<name>A0A9W9F757_9EURO</name>
<dbReference type="AlphaFoldDB" id="A0A9W9F757"/>
<accession>A0A9W9F757</accession>
<protein>
    <submittedName>
        <fullName evidence="1">Uncharacterized protein</fullName>
    </submittedName>
</protein>
<comment type="caution">
    <text evidence="1">The sequence shown here is derived from an EMBL/GenBank/DDBJ whole genome shotgun (WGS) entry which is preliminary data.</text>
</comment>
<reference evidence="1" key="1">
    <citation type="submission" date="2022-11" db="EMBL/GenBank/DDBJ databases">
        <authorList>
            <person name="Petersen C."/>
        </authorList>
    </citation>
    <scope>NUCLEOTIDE SEQUENCE</scope>
    <source>
        <strain evidence="1">IBT 30069</strain>
    </source>
</reference>
<reference evidence="1" key="2">
    <citation type="journal article" date="2023" name="IMA Fungus">
        <title>Comparative genomic study of the Penicillium genus elucidates a diverse pangenome and 15 lateral gene transfer events.</title>
        <authorList>
            <person name="Petersen C."/>
            <person name="Sorensen T."/>
            <person name="Nielsen M.R."/>
            <person name="Sondergaard T.E."/>
            <person name="Sorensen J.L."/>
            <person name="Fitzpatrick D.A."/>
            <person name="Frisvad J.C."/>
            <person name="Nielsen K.L."/>
        </authorList>
    </citation>
    <scope>NUCLEOTIDE SEQUENCE</scope>
    <source>
        <strain evidence="1">IBT 30069</strain>
    </source>
</reference>
<evidence type="ECO:0000313" key="2">
    <source>
        <dbReference type="Proteomes" id="UP001149165"/>
    </source>
</evidence>
<dbReference type="Proteomes" id="UP001149165">
    <property type="component" value="Unassembled WGS sequence"/>
</dbReference>
<sequence>MSTSINVAVTLGPVVPFIHETLMRIVHCGIGPAVGIPMLNTVAFRRDRHGPTQRGLRQDLLAVFIWWFVHCYLKHS</sequence>
<organism evidence="1 2">
    <name type="scientific">Penicillium angulare</name>
    <dbReference type="NCBI Taxonomy" id="116970"/>
    <lineage>
        <taxon>Eukaryota</taxon>
        <taxon>Fungi</taxon>
        <taxon>Dikarya</taxon>
        <taxon>Ascomycota</taxon>
        <taxon>Pezizomycotina</taxon>
        <taxon>Eurotiomycetes</taxon>
        <taxon>Eurotiomycetidae</taxon>
        <taxon>Eurotiales</taxon>
        <taxon>Aspergillaceae</taxon>
        <taxon>Penicillium</taxon>
    </lineage>
</organism>
<gene>
    <name evidence="1" type="ORF">N7456_010581</name>
</gene>
<keyword evidence="2" id="KW-1185">Reference proteome</keyword>